<proteinExistence type="predicted"/>
<dbReference type="GeneID" id="23679618"/>
<dbReference type="Proteomes" id="UP000027491">
    <property type="component" value="Segment"/>
</dbReference>
<dbReference type="RefSeq" id="YP_009124854.1">
    <property type="nucleotide sequence ID" value="NC_026590.1"/>
</dbReference>
<gene>
    <name evidence="1" type="primary">112</name>
    <name evidence="1" type="ORF">PBI_GAIA_112</name>
</gene>
<evidence type="ECO:0000313" key="1">
    <source>
        <dbReference type="EMBL" id="AID58931.1"/>
    </source>
</evidence>
<keyword evidence="2" id="KW-1185">Reference proteome</keyword>
<sequence length="123" mass="13410">MADKLRVELYSVDLGIRSAIREAFTGAGYELIEWTDTSRPLRTDIDERQQPGAIGRLMLPDRVDAVVTKTSLSRSVEGLAATQGLKQGRNDVFAYVLPEALPALRAKLDKLGSLVIVGGDQAR</sequence>
<dbReference type="OrthoDB" id="16133at10239"/>
<dbReference type="EMBL" id="KJ567043">
    <property type="protein sequence ID" value="AID58931.1"/>
    <property type="molecule type" value="Genomic_DNA"/>
</dbReference>
<dbReference type="KEGG" id="vg:23679618"/>
<accession>A0A068F4N7</accession>
<protein>
    <submittedName>
        <fullName evidence="1">Uncharacterized protein</fullName>
    </submittedName>
</protein>
<reference evidence="1 2" key="1">
    <citation type="submission" date="2014-03" db="EMBL/GenBank/DDBJ databases">
        <authorList>
            <person name="Yoder B.A."/>
            <person name="Colicchio M.A."/>
            <person name="Schafer C.E."/>
            <person name="Abrahim M.R."/>
            <person name="Adkins N.L."/>
            <person name="Burke K.A."/>
            <person name="Churilla B.M."/>
            <person name="Cohen K.L."/>
            <person name="Fasoranti T.O."/>
            <person name="Genkil J.S."/>
            <person name="Kramer Z.J."/>
            <person name="Prout A.K."/>
            <person name="Schwarz A.G."/>
            <person name="Tish M."/>
            <person name="Vispute N."/>
            <person name="Wilkes K.E."/>
            <person name="Williams C.R."/>
            <person name="Xiao X."/>
            <person name="Yu V.J."/>
            <person name="Lapin J.S."/>
            <person name="Ott C.T."/>
            <person name="Walburn T.D."/>
            <person name="Bradley K.W."/>
            <person name="Clarke D.Q."/>
            <person name="Lewis M.F."/>
            <person name="Barker L.P."/>
            <person name="Bailey C."/>
            <person name="Asai D.J."/>
            <person name="Bowman C.A."/>
            <person name="Russell D.A."/>
            <person name="Pope W.H."/>
            <person name="Jacobs-Sera D."/>
            <person name="Hendrix R.W."/>
            <person name="Hatfull G.F."/>
        </authorList>
    </citation>
    <scope>NUCLEOTIDE SEQUENCE [LARGE SCALE GENOMIC DNA]</scope>
</reference>
<evidence type="ECO:0000313" key="2">
    <source>
        <dbReference type="Proteomes" id="UP000027491"/>
    </source>
</evidence>
<organism evidence="1 2">
    <name type="scientific">Mycobacterium phage Gaia</name>
    <dbReference type="NCBI Taxonomy" id="1486472"/>
    <lineage>
        <taxon>Viruses</taxon>
        <taxon>Duplodnaviria</taxon>
        <taxon>Heunggongvirae</taxon>
        <taxon>Uroviricota</taxon>
        <taxon>Caudoviricetes</taxon>
        <taxon>Gaiavirus</taxon>
        <taxon>Gaiavirus gaia</taxon>
    </lineage>
</organism>
<name>A0A068F4N7_9CAUD</name>